<accession>A0A653YS21</accession>
<protein>
    <submittedName>
        <fullName evidence="1">Uncharacterized protein</fullName>
    </submittedName>
</protein>
<evidence type="ECO:0000313" key="1">
    <source>
        <dbReference type="EMBL" id="VXC45413.1"/>
    </source>
</evidence>
<organism evidence="1 2">
    <name type="scientific">Sphingobacterium multivorum</name>
    <dbReference type="NCBI Taxonomy" id="28454"/>
    <lineage>
        <taxon>Bacteria</taxon>
        <taxon>Pseudomonadati</taxon>
        <taxon>Bacteroidota</taxon>
        <taxon>Sphingobacteriia</taxon>
        <taxon>Sphingobacteriales</taxon>
        <taxon>Sphingobacteriaceae</taxon>
        <taxon>Sphingobacterium</taxon>
    </lineage>
</organism>
<evidence type="ECO:0000313" key="2">
    <source>
        <dbReference type="Proteomes" id="UP000432350"/>
    </source>
</evidence>
<dbReference type="Proteomes" id="UP000432350">
    <property type="component" value="Unassembled WGS sequence"/>
</dbReference>
<gene>
    <name evidence="1" type="ORF">SPHINGO8BC_110275</name>
</gene>
<dbReference type="EMBL" id="CABWMV010000003">
    <property type="protein sequence ID" value="VXC45413.1"/>
    <property type="molecule type" value="Genomic_DNA"/>
</dbReference>
<reference evidence="1 2" key="1">
    <citation type="submission" date="2019-10" db="EMBL/GenBank/DDBJ databases">
        <authorList>
            <person name="Karimi E."/>
        </authorList>
    </citation>
    <scope>NUCLEOTIDE SEQUENCE [LARGE SCALE GENOMIC DNA]</scope>
    <source>
        <strain evidence="1">Sphingobacterium sp. 8BC</strain>
    </source>
</reference>
<name>A0A653YS21_SPHMU</name>
<proteinExistence type="predicted"/>
<dbReference type="RefSeq" id="WP_159333279.1">
    <property type="nucleotide sequence ID" value="NZ_LR733857.1"/>
</dbReference>
<sequence length="86" mass="9904">MATKKMCKDLVKVGQGFELANKMWSSSFRFSMDRSNKLQIIRKGGAHMCYVTDVREDGIELSLYVMGKQLTSILSYEEMIYVKPIK</sequence>
<dbReference type="AlphaFoldDB" id="A0A653YS21"/>